<dbReference type="PANTHER" id="PTHR42894">
    <property type="entry name" value="N-(5'-PHOSPHORIBOSYL)ANTHRANILATE ISOMERASE"/>
    <property type="match status" value="1"/>
</dbReference>
<evidence type="ECO:0000256" key="1">
    <source>
        <dbReference type="ARBA" id="ARBA00001164"/>
    </source>
</evidence>
<evidence type="ECO:0000256" key="5">
    <source>
        <dbReference type="ARBA" id="ARBA00022605"/>
    </source>
</evidence>
<dbReference type="AlphaFoldDB" id="A0A9X1XB86"/>
<dbReference type="PANTHER" id="PTHR42894:SF1">
    <property type="entry name" value="N-(5'-PHOSPHORIBOSYL)ANTHRANILATE ISOMERASE"/>
    <property type="match status" value="1"/>
</dbReference>
<evidence type="ECO:0000256" key="6">
    <source>
        <dbReference type="ARBA" id="ARBA00022822"/>
    </source>
</evidence>
<evidence type="ECO:0000313" key="11">
    <source>
        <dbReference type="EMBL" id="MCK6257509.1"/>
    </source>
</evidence>
<dbReference type="GO" id="GO:0000162">
    <property type="term" value="P:L-tryptophan biosynthetic process"/>
    <property type="evidence" value="ECO:0007669"/>
    <property type="project" value="UniProtKB-UniRule"/>
</dbReference>
<comment type="similarity">
    <text evidence="9">Belongs to the TrpF family.</text>
</comment>
<protein>
    <recommendedName>
        <fullName evidence="4 9">N-(5'-phosphoribosyl)anthranilate isomerase</fullName>
        <shortName evidence="9">PRAI</shortName>
        <ecNumber evidence="3 9">5.3.1.24</ecNumber>
    </recommendedName>
</protein>
<keyword evidence="8 9" id="KW-0413">Isomerase</keyword>
<comment type="catalytic activity">
    <reaction evidence="1 9">
        <text>N-(5-phospho-beta-D-ribosyl)anthranilate = 1-(2-carboxyphenylamino)-1-deoxy-D-ribulose 5-phosphate</text>
        <dbReference type="Rhea" id="RHEA:21540"/>
        <dbReference type="ChEBI" id="CHEBI:18277"/>
        <dbReference type="ChEBI" id="CHEBI:58613"/>
        <dbReference type="EC" id="5.3.1.24"/>
    </reaction>
</comment>
<organism evidence="11 12">
    <name type="scientific">Fictibacillus marinisediminis</name>
    <dbReference type="NCBI Taxonomy" id="2878389"/>
    <lineage>
        <taxon>Bacteria</taxon>
        <taxon>Bacillati</taxon>
        <taxon>Bacillota</taxon>
        <taxon>Bacilli</taxon>
        <taxon>Bacillales</taxon>
        <taxon>Fictibacillaceae</taxon>
        <taxon>Fictibacillus</taxon>
    </lineage>
</organism>
<evidence type="ECO:0000256" key="8">
    <source>
        <dbReference type="ARBA" id="ARBA00023235"/>
    </source>
</evidence>
<dbReference type="NCBIfam" id="NF002301">
    <property type="entry name" value="PRK01222.2-1"/>
    <property type="match status" value="1"/>
</dbReference>
<dbReference type="Proteomes" id="UP001139011">
    <property type="component" value="Unassembled WGS sequence"/>
</dbReference>
<feature type="domain" description="N-(5'phosphoribosyl) anthranilate isomerase (PRAI)" evidence="10">
    <location>
        <begin position="9"/>
        <end position="208"/>
    </location>
</feature>
<dbReference type="GO" id="GO:0004640">
    <property type="term" value="F:phosphoribosylanthranilate isomerase activity"/>
    <property type="evidence" value="ECO:0007669"/>
    <property type="project" value="UniProtKB-UniRule"/>
</dbReference>
<comment type="caution">
    <text evidence="11">The sequence shown here is derived from an EMBL/GenBank/DDBJ whole genome shotgun (WGS) entry which is preliminary data.</text>
</comment>
<dbReference type="Pfam" id="PF00697">
    <property type="entry name" value="PRAI"/>
    <property type="match status" value="1"/>
</dbReference>
<evidence type="ECO:0000256" key="2">
    <source>
        <dbReference type="ARBA" id="ARBA00004664"/>
    </source>
</evidence>
<comment type="pathway">
    <text evidence="2 9">Amino-acid biosynthesis; L-tryptophan biosynthesis; L-tryptophan from chorismate: step 3/5.</text>
</comment>
<gene>
    <name evidence="9" type="primary">trpF</name>
    <name evidence="11" type="ORF">LCY76_13000</name>
</gene>
<evidence type="ECO:0000256" key="7">
    <source>
        <dbReference type="ARBA" id="ARBA00023141"/>
    </source>
</evidence>
<dbReference type="HAMAP" id="MF_00135">
    <property type="entry name" value="PRAI"/>
    <property type="match status" value="1"/>
</dbReference>
<evidence type="ECO:0000259" key="10">
    <source>
        <dbReference type="Pfam" id="PF00697"/>
    </source>
</evidence>
<dbReference type="CDD" id="cd00405">
    <property type="entry name" value="PRAI"/>
    <property type="match status" value="1"/>
</dbReference>
<accession>A0A9X1XB86</accession>
<reference evidence="11" key="1">
    <citation type="submission" date="2021-09" db="EMBL/GenBank/DDBJ databases">
        <title>Genome analysis of Fictibacillus sp. KIGAM418 isolated from marine sediment.</title>
        <authorList>
            <person name="Seo M.-J."/>
            <person name="Cho E.-S."/>
            <person name="Hwang C.Y."/>
        </authorList>
    </citation>
    <scope>NUCLEOTIDE SEQUENCE</scope>
    <source>
        <strain evidence="11">KIGAM418</strain>
    </source>
</reference>
<evidence type="ECO:0000256" key="9">
    <source>
        <dbReference type="HAMAP-Rule" id="MF_00135"/>
    </source>
</evidence>
<dbReference type="EMBL" id="JAIWJX010000002">
    <property type="protein sequence ID" value="MCK6257509.1"/>
    <property type="molecule type" value="Genomic_DNA"/>
</dbReference>
<evidence type="ECO:0000256" key="3">
    <source>
        <dbReference type="ARBA" id="ARBA00012572"/>
    </source>
</evidence>
<dbReference type="SUPFAM" id="SSF51366">
    <property type="entry name" value="Ribulose-phoshate binding barrel"/>
    <property type="match status" value="1"/>
</dbReference>
<dbReference type="Gene3D" id="3.20.20.70">
    <property type="entry name" value="Aldolase class I"/>
    <property type="match status" value="1"/>
</dbReference>
<keyword evidence="12" id="KW-1185">Reference proteome</keyword>
<dbReference type="EC" id="5.3.1.24" evidence="3 9"/>
<dbReference type="InterPro" id="IPR001240">
    <property type="entry name" value="PRAI_dom"/>
</dbReference>
<keyword evidence="5 9" id="KW-0028">Amino-acid biosynthesis</keyword>
<keyword evidence="6 9" id="KW-0822">Tryptophan biosynthesis</keyword>
<dbReference type="InterPro" id="IPR013785">
    <property type="entry name" value="Aldolase_TIM"/>
</dbReference>
<dbReference type="InterPro" id="IPR044643">
    <property type="entry name" value="TrpF_fam"/>
</dbReference>
<dbReference type="RefSeq" id="WP_248252991.1">
    <property type="nucleotide sequence ID" value="NZ_JAIWJX010000002.1"/>
</dbReference>
<name>A0A9X1XB86_9BACL</name>
<evidence type="ECO:0000256" key="4">
    <source>
        <dbReference type="ARBA" id="ARBA00022272"/>
    </source>
</evidence>
<dbReference type="InterPro" id="IPR011060">
    <property type="entry name" value="RibuloseP-bd_barrel"/>
</dbReference>
<proteinExistence type="inferred from homology"/>
<sequence length="220" mass="24262">MAGKTTFLKFCGCRSKEDLLLVKESRADLAGFIFAPSKRRVTPEDAGKWVMENQPLKQQLTGVFVNPSLDEIKAALVNVPLDIVQCHGDETPGFLKELKKKTGIKIWKAVRHEQAGWSVLKEFAGVADGYVIDARVEGAYGGTGTAFDWDAVPMYLQEAERQGVPCFIAGGIHAENITKLLSYSPDGIDISSGIEEDCKKSRKKIKDIEGMMMQYENSIS</sequence>
<keyword evidence="7 9" id="KW-0057">Aromatic amino acid biosynthesis</keyword>
<evidence type="ECO:0000313" key="12">
    <source>
        <dbReference type="Proteomes" id="UP001139011"/>
    </source>
</evidence>